<dbReference type="InterPro" id="IPR015419">
    <property type="entry name" value="CTAG/Pcc1"/>
</dbReference>
<gene>
    <name evidence="2" type="ORF">OFUS_LOCUS1483</name>
</gene>
<protein>
    <submittedName>
        <fullName evidence="2">Uncharacterized protein</fullName>
    </submittedName>
</protein>
<dbReference type="EMBL" id="CAIIXF020000001">
    <property type="protein sequence ID" value="CAH1773955.1"/>
    <property type="molecule type" value="Genomic_DNA"/>
</dbReference>
<accession>A0A8S4MYE1</accession>
<name>A0A8S4MYE1_OWEFU</name>
<evidence type="ECO:0000313" key="3">
    <source>
        <dbReference type="Proteomes" id="UP000749559"/>
    </source>
</evidence>
<dbReference type="OrthoDB" id="10025739at2759"/>
<dbReference type="Gene3D" id="3.30.310.50">
    <property type="entry name" value="Alpha-D-phosphohexomutase, C-terminal domain"/>
    <property type="match status" value="1"/>
</dbReference>
<evidence type="ECO:0000313" key="2">
    <source>
        <dbReference type="EMBL" id="CAH1773955.1"/>
    </source>
</evidence>
<keyword evidence="3" id="KW-1185">Reference proteome</keyword>
<dbReference type="Proteomes" id="UP000749559">
    <property type="component" value="Unassembled WGS sequence"/>
</dbReference>
<organism evidence="2 3">
    <name type="scientific">Owenia fusiformis</name>
    <name type="common">Polychaete worm</name>
    <dbReference type="NCBI Taxonomy" id="6347"/>
    <lineage>
        <taxon>Eukaryota</taxon>
        <taxon>Metazoa</taxon>
        <taxon>Spiralia</taxon>
        <taxon>Lophotrochozoa</taxon>
        <taxon>Annelida</taxon>
        <taxon>Polychaeta</taxon>
        <taxon>Sedentaria</taxon>
        <taxon>Canalipalpata</taxon>
        <taxon>Sabellida</taxon>
        <taxon>Oweniida</taxon>
        <taxon>Oweniidae</taxon>
        <taxon>Owenia</taxon>
    </lineage>
</organism>
<proteinExistence type="inferred from homology"/>
<comment type="caution">
    <text evidence="2">The sequence shown here is derived from an EMBL/GenBank/DDBJ whole genome shotgun (WGS) entry which is preliminary data.</text>
</comment>
<evidence type="ECO:0000256" key="1">
    <source>
        <dbReference type="ARBA" id="ARBA00007073"/>
    </source>
</evidence>
<feature type="non-terminal residue" evidence="2">
    <location>
        <position position="1"/>
    </location>
</feature>
<sequence length="152" mass="17806">KNRVDLKSWQFLSVKRNEDWTTEIAYLHYNNRPYCGIAIENQILIRTMSDVKSELSIPFPTEEQATIAYNSLRVDKEPKRGGNTRELRVDGNVLHLSSVHKVREHHFPEREGGLFELQLQLFPKREIKDKYNTLKIGFLNTVKMGTHCDMAY</sequence>
<dbReference type="AlphaFoldDB" id="A0A8S4MYE1"/>
<reference evidence="2" key="1">
    <citation type="submission" date="2022-03" db="EMBL/GenBank/DDBJ databases">
        <authorList>
            <person name="Martin C."/>
        </authorList>
    </citation>
    <scope>NUCLEOTIDE SEQUENCE</scope>
</reference>
<comment type="similarity">
    <text evidence="1">Belongs to the CTAG/PCC1 family.</text>
</comment>
<dbReference type="Pfam" id="PF09341">
    <property type="entry name" value="Pcc1"/>
    <property type="match status" value="1"/>
</dbReference>